<sequence>MIGAALLVFGLTLVLLLSIHAAEARHPQADFAAPLSYREAQAVVVAAQAREAHLRTVVSQPLGSVNPELLPRMQTIYFPQTGHHLSNRSGFLDFWRANGQLQSFGYPLTEEIVEHGRIVQYFERARFELHAEYIGTPQQVQLGLLGREILEKQGVPPRLDEAQREGRYFPETGHTLWGRFRSFWERRDGMQLYGMPLSEVVEEDGRSVQYFERAKFIYFPEELPAVFRSLQHSYGYPLNALYEVQLSDLGRLLAEQRGINLAPVPQLEGTHTWHPALWERRVEISIGEQWLSAYEGDLLVFRAPVATGRDGFNTPVGDYAVYYKTPMQTMSGCMAGECWNVPHVPWAQYIVGGVALHGTYWHNNHGTGIRPSHGCINLRLEDAQWLYEWTSLGTPVKVRY</sequence>
<dbReference type="Proteomes" id="UP000220527">
    <property type="component" value="Unassembled WGS sequence"/>
</dbReference>
<proteinExistence type="predicted"/>
<dbReference type="GO" id="GO:0008360">
    <property type="term" value="P:regulation of cell shape"/>
    <property type="evidence" value="ECO:0007669"/>
    <property type="project" value="UniProtKB-UniRule"/>
</dbReference>
<dbReference type="PROSITE" id="PS52029">
    <property type="entry name" value="LD_TPASE"/>
    <property type="match status" value="1"/>
</dbReference>
<evidence type="ECO:0000313" key="8">
    <source>
        <dbReference type="EMBL" id="PDW04834.1"/>
    </source>
</evidence>
<organism evidence="8 9">
    <name type="scientific">Candidatus Viridilinea mediisalina</name>
    <dbReference type="NCBI Taxonomy" id="2024553"/>
    <lineage>
        <taxon>Bacteria</taxon>
        <taxon>Bacillati</taxon>
        <taxon>Chloroflexota</taxon>
        <taxon>Chloroflexia</taxon>
        <taxon>Chloroflexales</taxon>
        <taxon>Chloroflexineae</taxon>
        <taxon>Oscillochloridaceae</taxon>
        <taxon>Candidatus Viridilinea</taxon>
    </lineage>
</organism>
<dbReference type="GO" id="GO:0005576">
    <property type="term" value="C:extracellular region"/>
    <property type="evidence" value="ECO:0007669"/>
    <property type="project" value="TreeGrafter"/>
</dbReference>
<keyword evidence="2" id="KW-0808">Transferase</keyword>
<gene>
    <name evidence="8" type="ORF">CJ255_01745</name>
</gene>
<dbReference type="SUPFAM" id="SSF141523">
    <property type="entry name" value="L,D-transpeptidase catalytic domain-like"/>
    <property type="match status" value="1"/>
</dbReference>
<keyword evidence="4 6" id="KW-0573">Peptidoglycan synthesis</keyword>
<feature type="domain" description="L,D-TPase catalytic" evidence="7">
    <location>
        <begin position="280"/>
        <end position="399"/>
    </location>
</feature>
<comment type="pathway">
    <text evidence="1 6">Cell wall biogenesis; peptidoglycan biosynthesis.</text>
</comment>
<dbReference type="AlphaFoldDB" id="A0A2A6RP04"/>
<dbReference type="GO" id="GO:0018104">
    <property type="term" value="P:peptidoglycan-protein cross-linking"/>
    <property type="evidence" value="ECO:0007669"/>
    <property type="project" value="TreeGrafter"/>
</dbReference>
<evidence type="ECO:0000256" key="1">
    <source>
        <dbReference type="ARBA" id="ARBA00004752"/>
    </source>
</evidence>
<keyword evidence="9" id="KW-1185">Reference proteome</keyword>
<comment type="caution">
    <text evidence="8">The sequence shown here is derived from an EMBL/GenBank/DDBJ whole genome shotgun (WGS) entry which is preliminary data.</text>
</comment>
<evidence type="ECO:0000256" key="2">
    <source>
        <dbReference type="ARBA" id="ARBA00022679"/>
    </source>
</evidence>
<evidence type="ECO:0000256" key="4">
    <source>
        <dbReference type="ARBA" id="ARBA00022984"/>
    </source>
</evidence>
<evidence type="ECO:0000313" key="9">
    <source>
        <dbReference type="Proteomes" id="UP000220527"/>
    </source>
</evidence>
<feature type="active site" description="Nucleophile" evidence="6">
    <location>
        <position position="375"/>
    </location>
</feature>
<dbReference type="FunFam" id="2.40.440.10:FF:000015">
    <property type="entry name" value="ErfK/YbiS/YcfS/YnhG family protein"/>
    <property type="match status" value="1"/>
</dbReference>
<dbReference type="Gene3D" id="2.40.440.10">
    <property type="entry name" value="L,D-transpeptidase catalytic domain-like"/>
    <property type="match status" value="1"/>
</dbReference>
<dbReference type="GO" id="GO:0071555">
    <property type="term" value="P:cell wall organization"/>
    <property type="evidence" value="ECO:0007669"/>
    <property type="project" value="UniProtKB-UniRule"/>
</dbReference>
<dbReference type="Pfam" id="PF03734">
    <property type="entry name" value="YkuD"/>
    <property type="match status" value="1"/>
</dbReference>
<dbReference type="GO" id="GO:0071972">
    <property type="term" value="F:peptidoglycan L,D-transpeptidase activity"/>
    <property type="evidence" value="ECO:0007669"/>
    <property type="project" value="TreeGrafter"/>
</dbReference>
<protein>
    <submittedName>
        <fullName evidence="8">L,D-transpeptidase</fullName>
    </submittedName>
</protein>
<keyword evidence="3 6" id="KW-0133">Cell shape</keyword>
<evidence type="ECO:0000256" key="6">
    <source>
        <dbReference type="PROSITE-ProRule" id="PRU01373"/>
    </source>
</evidence>
<dbReference type="UniPathway" id="UPA00219"/>
<evidence type="ECO:0000256" key="3">
    <source>
        <dbReference type="ARBA" id="ARBA00022960"/>
    </source>
</evidence>
<dbReference type="EMBL" id="NQWI01000004">
    <property type="protein sequence ID" value="PDW04834.1"/>
    <property type="molecule type" value="Genomic_DNA"/>
</dbReference>
<feature type="active site" description="Proton donor/acceptor" evidence="6">
    <location>
        <position position="357"/>
    </location>
</feature>
<evidence type="ECO:0000256" key="5">
    <source>
        <dbReference type="ARBA" id="ARBA00023316"/>
    </source>
</evidence>
<dbReference type="PANTHER" id="PTHR30582:SF2">
    <property type="entry name" value="L,D-TRANSPEPTIDASE YCIB-RELATED"/>
    <property type="match status" value="1"/>
</dbReference>
<evidence type="ECO:0000259" key="7">
    <source>
        <dbReference type="PROSITE" id="PS52029"/>
    </source>
</evidence>
<dbReference type="GO" id="GO:0016740">
    <property type="term" value="F:transferase activity"/>
    <property type="evidence" value="ECO:0007669"/>
    <property type="project" value="UniProtKB-KW"/>
</dbReference>
<dbReference type="InterPro" id="IPR038063">
    <property type="entry name" value="Transpep_catalytic_dom"/>
</dbReference>
<dbReference type="InterPro" id="IPR050979">
    <property type="entry name" value="LD-transpeptidase"/>
</dbReference>
<dbReference type="InterPro" id="IPR005490">
    <property type="entry name" value="LD_TPept_cat_dom"/>
</dbReference>
<keyword evidence="5 6" id="KW-0961">Cell wall biogenesis/degradation</keyword>
<accession>A0A2A6RP04</accession>
<dbReference type="CDD" id="cd16913">
    <property type="entry name" value="YkuD_like"/>
    <property type="match status" value="1"/>
</dbReference>
<dbReference type="PANTHER" id="PTHR30582">
    <property type="entry name" value="L,D-TRANSPEPTIDASE"/>
    <property type="match status" value="1"/>
</dbReference>
<dbReference type="OrthoDB" id="160089at2"/>
<reference evidence="9" key="1">
    <citation type="submission" date="2017-08" db="EMBL/GenBank/DDBJ databases">
        <authorList>
            <person name="Grouzdev D.S."/>
            <person name="Gaisin V.A."/>
            <person name="Rysina M.S."/>
            <person name="Gorlenko V.M."/>
        </authorList>
    </citation>
    <scope>NUCLEOTIDE SEQUENCE [LARGE SCALE GENOMIC DNA]</scope>
    <source>
        <strain evidence="9">Kir15-3F</strain>
    </source>
</reference>
<name>A0A2A6RP04_9CHLR</name>